<feature type="non-terminal residue" evidence="1">
    <location>
        <position position="70"/>
    </location>
</feature>
<gene>
    <name evidence="1" type="primary">ORF205557</name>
</gene>
<name>A0A0B7BPA1_9EUPU</name>
<feature type="non-terminal residue" evidence="1">
    <location>
        <position position="1"/>
    </location>
</feature>
<accession>A0A0B7BPA1</accession>
<dbReference type="EMBL" id="HACG01048264">
    <property type="protein sequence ID" value="CEK95129.1"/>
    <property type="molecule type" value="Transcribed_RNA"/>
</dbReference>
<sequence length="70" mass="7858">NGKSSLSHKTQLETPCQVSWLMPKFTAGKRRSSLPLLSVQCGLFLPYVKDPQVQICFQKCPPQSLNQILL</sequence>
<protein>
    <submittedName>
        <fullName evidence="1">Uncharacterized protein</fullName>
    </submittedName>
</protein>
<proteinExistence type="predicted"/>
<reference evidence="1" key="1">
    <citation type="submission" date="2014-12" db="EMBL/GenBank/DDBJ databases">
        <title>Insight into the proteome of Arion vulgaris.</title>
        <authorList>
            <person name="Aradska J."/>
            <person name="Bulat T."/>
            <person name="Smidak R."/>
            <person name="Sarate P."/>
            <person name="Gangsoo J."/>
            <person name="Sialana F."/>
            <person name="Bilban M."/>
            <person name="Lubec G."/>
        </authorList>
    </citation>
    <scope>NUCLEOTIDE SEQUENCE</scope>
    <source>
        <tissue evidence="1">Skin</tissue>
    </source>
</reference>
<evidence type="ECO:0000313" key="1">
    <source>
        <dbReference type="EMBL" id="CEK95129.1"/>
    </source>
</evidence>
<dbReference type="AlphaFoldDB" id="A0A0B7BPA1"/>
<organism evidence="1">
    <name type="scientific">Arion vulgaris</name>
    <dbReference type="NCBI Taxonomy" id="1028688"/>
    <lineage>
        <taxon>Eukaryota</taxon>
        <taxon>Metazoa</taxon>
        <taxon>Spiralia</taxon>
        <taxon>Lophotrochozoa</taxon>
        <taxon>Mollusca</taxon>
        <taxon>Gastropoda</taxon>
        <taxon>Heterobranchia</taxon>
        <taxon>Euthyneura</taxon>
        <taxon>Panpulmonata</taxon>
        <taxon>Eupulmonata</taxon>
        <taxon>Stylommatophora</taxon>
        <taxon>Helicina</taxon>
        <taxon>Arionoidea</taxon>
        <taxon>Arionidae</taxon>
        <taxon>Arion</taxon>
    </lineage>
</organism>